<accession>A0A430QM45</accession>
<dbReference type="AlphaFoldDB" id="A0A430QM45"/>
<dbReference type="InterPro" id="IPR038513">
    <property type="entry name" value="FAIM1_dom_sf"/>
</dbReference>
<keyword evidence="2" id="KW-1185">Reference proteome</keyword>
<protein>
    <submittedName>
        <fullName evidence="1">Uncharacterized protein</fullName>
    </submittedName>
</protein>
<evidence type="ECO:0000313" key="2">
    <source>
        <dbReference type="Proteomes" id="UP000290809"/>
    </source>
</evidence>
<dbReference type="Proteomes" id="UP000290809">
    <property type="component" value="Unassembled WGS sequence"/>
</dbReference>
<comment type="caution">
    <text evidence="1">The sequence shown here is derived from an EMBL/GenBank/DDBJ whole genome shotgun (WGS) entry which is preliminary data.</text>
</comment>
<gene>
    <name evidence="1" type="ORF">DC041_0002492</name>
</gene>
<organism evidence="1 2">
    <name type="scientific">Schistosoma bovis</name>
    <name type="common">Blood fluke</name>
    <dbReference type="NCBI Taxonomy" id="6184"/>
    <lineage>
        <taxon>Eukaryota</taxon>
        <taxon>Metazoa</taxon>
        <taxon>Spiralia</taxon>
        <taxon>Lophotrochozoa</taxon>
        <taxon>Platyhelminthes</taxon>
        <taxon>Trematoda</taxon>
        <taxon>Digenea</taxon>
        <taxon>Strigeidida</taxon>
        <taxon>Schistosomatoidea</taxon>
        <taxon>Schistosomatidae</taxon>
        <taxon>Schistosoma</taxon>
    </lineage>
</organism>
<reference evidence="1 2" key="1">
    <citation type="journal article" date="2019" name="PLoS Pathog.">
        <title>Genome sequence of the bovine parasite Schistosoma bovis Tanzania.</title>
        <authorList>
            <person name="Oey H."/>
            <person name="Zakrzewski M."/>
            <person name="Gobert G."/>
            <person name="Gravermann K."/>
            <person name="Stoye J."/>
            <person name="Jones M."/>
            <person name="Mcmanus D."/>
            <person name="Krause L."/>
        </authorList>
    </citation>
    <scope>NUCLEOTIDE SEQUENCE [LARGE SCALE GENOMIC DNA]</scope>
    <source>
        <strain evidence="1 2">TAN1997</strain>
    </source>
</reference>
<dbReference type="Gene3D" id="2.40.128.180">
    <property type="match status" value="1"/>
</dbReference>
<sequence>MSVIFTTGKKASEIVGSTSSPLPKARRAHARLGKNMSMGYEPSENVIVWNVDLGSDHFNLAYCTDTHTFWHNDEQIQLNKTSKEDLQEYTFTIMNHKGVLFILTNINQNIPTYKLCIDGNEIPCLRNELSISEKK</sequence>
<dbReference type="STRING" id="6184.A0A430QM45"/>
<evidence type="ECO:0000313" key="1">
    <source>
        <dbReference type="EMBL" id="RTG88778.1"/>
    </source>
</evidence>
<name>A0A430QM45_SCHBO</name>
<proteinExistence type="predicted"/>
<dbReference type="EMBL" id="QMKO01001552">
    <property type="protein sequence ID" value="RTG88778.1"/>
    <property type="molecule type" value="Genomic_DNA"/>
</dbReference>